<dbReference type="EMBL" id="JMPJ01000075">
    <property type="protein sequence ID" value="KFC77434.1"/>
    <property type="molecule type" value="Genomic_DNA"/>
</dbReference>
<dbReference type="STRING" id="910964.GEAM_4285"/>
<dbReference type="Proteomes" id="UP000028640">
    <property type="component" value="Unassembled WGS sequence"/>
</dbReference>
<dbReference type="Gene3D" id="3.40.630.30">
    <property type="match status" value="1"/>
</dbReference>
<dbReference type="OrthoDB" id="5109343at2"/>
<dbReference type="RefSeq" id="WP_051899604.1">
    <property type="nucleotide sequence ID" value="NZ_JMPJ01000075.1"/>
</dbReference>
<dbReference type="eggNOG" id="COG1247">
    <property type="taxonomic scope" value="Bacteria"/>
</dbReference>
<accession>A0A085G139</accession>
<dbReference type="InterPro" id="IPR000182">
    <property type="entry name" value="GNAT_dom"/>
</dbReference>
<proteinExistence type="predicted"/>
<keyword evidence="3" id="KW-1185">Reference proteome</keyword>
<evidence type="ECO:0000313" key="3">
    <source>
        <dbReference type="Proteomes" id="UP000028640"/>
    </source>
</evidence>
<dbReference type="AlphaFoldDB" id="A0A085G139"/>
<dbReference type="GeneID" id="78382322"/>
<organism evidence="2 3">
    <name type="scientific">Ewingella americana (strain ATCC 33852 / DSM 4580 / CCUG 14506 / JCM 5911 / LMG 7869 / NCTC 12157 / CDC 1468-78)</name>
    <dbReference type="NCBI Taxonomy" id="910964"/>
    <lineage>
        <taxon>Bacteria</taxon>
        <taxon>Pseudomonadati</taxon>
        <taxon>Pseudomonadota</taxon>
        <taxon>Gammaproteobacteria</taxon>
        <taxon>Enterobacterales</taxon>
        <taxon>Yersiniaceae</taxon>
        <taxon>Ewingella</taxon>
    </lineage>
</organism>
<gene>
    <name evidence="2" type="ORF">GEAM_4285</name>
</gene>
<evidence type="ECO:0000259" key="1">
    <source>
        <dbReference type="Pfam" id="PF00583"/>
    </source>
</evidence>
<evidence type="ECO:0000313" key="2">
    <source>
        <dbReference type="EMBL" id="KFC77434.1"/>
    </source>
</evidence>
<sequence length="185" mass="20624">MEIIKSGHADAQAILQILSESKGENLTPEQRASEGFTQGNMDESLLKTFQDGVGVFVCKEQGEIAGVAMTSLGKQAKQGVAQATYNAVVSNGKVPAEQIFLYGPVSVRREFRGKGILTQLLVHICETLQHRFALGVAFVDKENQKSLAIHRHYPMTEFDTISLNRREYVIFTFEPSRVLAFYKNR</sequence>
<feature type="domain" description="N-acetyltransferase" evidence="1">
    <location>
        <begin position="34"/>
        <end position="151"/>
    </location>
</feature>
<reference evidence="2 3" key="1">
    <citation type="submission" date="2014-05" db="EMBL/GenBank/DDBJ databases">
        <title>ATOL: Assembling a taxonomically balanced genome-scale reconstruction of the evolutionary history of the Enterobacteriaceae.</title>
        <authorList>
            <person name="Plunkett G.III."/>
            <person name="Neeno-Eckwall E.C."/>
            <person name="Glasner J.D."/>
            <person name="Perna N.T."/>
        </authorList>
    </citation>
    <scope>NUCLEOTIDE SEQUENCE [LARGE SCALE GENOMIC DNA]</scope>
    <source>
        <strain evidence="2 3">ATCC 33852</strain>
    </source>
</reference>
<dbReference type="GO" id="GO:0016747">
    <property type="term" value="F:acyltransferase activity, transferring groups other than amino-acyl groups"/>
    <property type="evidence" value="ECO:0007669"/>
    <property type="project" value="InterPro"/>
</dbReference>
<dbReference type="Pfam" id="PF00583">
    <property type="entry name" value="Acetyltransf_1"/>
    <property type="match status" value="1"/>
</dbReference>
<comment type="caution">
    <text evidence="2">The sequence shown here is derived from an EMBL/GenBank/DDBJ whole genome shotgun (WGS) entry which is preliminary data.</text>
</comment>
<dbReference type="InterPro" id="IPR016181">
    <property type="entry name" value="Acyl_CoA_acyltransferase"/>
</dbReference>
<name>A0A085G139_EWIA3</name>
<dbReference type="SUPFAM" id="SSF55729">
    <property type="entry name" value="Acyl-CoA N-acyltransferases (Nat)"/>
    <property type="match status" value="1"/>
</dbReference>
<protein>
    <recommendedName>
        <fullName evidence="1">N-acetyltransferase domain-containing protein</fullName>
    </recommendedName>
</protein>